<gene>
    <name evidence="12" type="ORF">LOD99_996</name>
</gene>
<protein>
    <recommendedName>
        <fullName evidence="2">DNA-(apurinic or apyrimidinic site) lyase</fullName>
        <ecNumber evidence="2">4.2.99.18</ecNumber>
    </recommendedName>
</protein>
<dbReference type="Pfam" id="PF07934">
    <property type="entry name" value="OGG_N"/>
    <property type="match status" value="1"/>
</dbReference>
<evidence type="ECO:0000256" key="8">
    <source>
        <dbReference type="ARBA" id="ARBA00023295"/>
    </source>
</evidence>
<dbReference type="SUPFAM" id="SSF48150">
    <property type="entry name" value="DNA-glycosylase"/>
    <property type="match status" value="1"/>
</dbReference>
<dbReference type="Proteomes" id="UP001165289">
    <property type="component" value="Unassembled WGS sequence"/>
</dbReference>
<keyword evidence="13" id="KW-1185">Reference proteome</keyword>
<reference evidence="12 13" key="1">
    <citation type="journal article" date="2023" name="BMC Biol.">
        <title>The compact genome of the sponge Oopsacas minuta (Hexactinellida) is lacking key metazoan core genes.</title>
        <authorList>
            <person name="Santini S."/>
            <person name="Schenkelaars Q."/>
            <person name="Jourda C."/>
            <person name="Duchesne M."/>
            <person name="Belahbib H."/>
            <person name="Rocher C."/>
            <person name="Selva M."/>
            <person name="Riesgo A."/>
            <person name="Vervoort M."/>
            <person name="Leys S.P."/>
            <person name="Kodjabachian L."/>
            <person name="Le Bivic A."/>
            <person name="Borchiellini C."/>
            <person name="Claverie J.M."/>
            <person name="Renard E."/>
        </authorList>
    </citation>
    <scope>NUCLEOTIDE SEQUENCE [LARGE SCALE GENOMIC DNA]</scope>
    <source>
        <strain evidence="12">SPO-2</strain>
    </source>
</reference>
<dbReference type="GO" id="GO:0140078">
    <property type="term" value="F:class I DNA-(apurinic or apyrimidinic site) endonuclease activity"/>
    <property type="evidence" value="ECO:0007669"/>
    <property type="project" value="UniProtKB-EC"/>
</dbReference>
<evidence type="ECO:0000259" key="11">
    <source>
        <dbReference type="SMART" id="SM00478"/>
    </source>
</evidence>
<proteinExistence type="inferred from homology"/>
<evidence type="ECO:0000256" key="10">
    <source>
        <dbReference type="SAM" id="MobiDB-lite"/>
    </source>
</evidence>
<dbReference type="InterPro" id="IPR052054">
    <property type="entry name" value="Oxidative_DNA_repair_enzyme"/>
</dbReference>
<keyword evidence="3" id="KW-0227">DNA damage</keyword>
<evidence type="ECO:0000256" key="5">
    <source>
        <dbReference type="ARBA" id="ARBA00023204"/>
    </source>
</evidence>
<organism evidence="12 13">
    <name type="scientific">Oopsacas minuta</name>
    <dbReference type="NCBI Taxonomy" id="111878"/>
    <lineage>
        <taxon>Eukaryota</taxon>
        <taxon>Metazoa</taxon>
        <taxon>Porifera</taxon>
        <taxon>Hexactinellida</taxon>
        <taxon>Hexasterophora</taxon>
        <taxon>Lyssacinosida</taxon>
        <taxon>Leucopsacidae</taxon>
        <taxon>Oopsacas</taxon>
    </lineage>
</organism>
<feature type="domain" description="HhH-GPD" evidence="11">
    <location>
        <begin position="123"/>
        <end position="289"/>
    </location>
</feature>
<accession>A0AAV7K0J1</accession>
<dbReference type="Gene3D" id="3.30.310.40">
    <property type="match status" value="1"/>
</dbReference>
<keyword evidence="8" id="KW-0326">Glycosidase</keyword>
<dbReference type="InterPro" id="IPR003265">
    <property type="entry name" value="HhH-GPD_domain"/>
</dbReference>
<comment type="similarity">
    <text evidence="1">Belongs to the type-1 OGG1 family.</text>
</comment>
<keyword evidence="6" id="KW-0456">Lyase</keyword>
<dbReference type="InterPro" id="IPR011257">
    <property type="entry name" value="DNA_glycosylase"/>
</dbReference>
<dbReference type="AlphaFoldDB" id="A0AAV7K0J1"/>
<dbReference type="EC" id="4.2.99.18" evidence="2"/>
<comment type="caution">
    <text evidence="12">The sequence shown here is derived from an EMBL/GenBank/DDBJ whole genome shotgun (WGS) entry which is preliminary data.</text>
</comment>
<evidence type="ECO:0000256" key="2">
    <source>
        <dbReference type="ARBA" id="ARBA00012720"/>
    </source>
</evidence>
<evidence type="ECO:0000313" key="12">
    <source>
        <dbReference type="EMBL" id="KAI6654600.1"/>
    </source>
</evidence>
<dbReference type="EMBL" id="JAKMXF010000222">
    <property type="protein sequence ID" value="KAI6654600.1"/>
    <property type="molecule type" value="Genomic_DNA"/>
</dbReference>
<evidence type="ECO:0000256" key="7">
    <source>
        <dbReference type="ARBA" id="ARBA00023268"/>
    </source>
</evidence>
<evidence type="ECO:0000256" key="1">
    <source>
        <dbReference type="ARBA" id="ARBA00010679"/>
    </source>
</evidence>
<dbReference type="GO" id="GO:0005634">
    <property type="term" value="C:nucleus"/>
    <property type="evidence" value="ECO:0007669"/>
    <property type="project" value="TreeGrafter"/>
</dbReference>
<evidence type="ECO:0000313" key="13">
    <source>
        <dbReference type="Proteomes" id="UP001165289"/>
    </source>
</evidence>
<evidence type="ECO:0000256" key="3">
    <source>
        <dbReference type="ARBA" id="ARBA00022763"/>
    </source>
</evidence>
<dbReference type="InterPro" id="IPR012904">
    <property type="entry name" value="OGG_N"/>
</dbReference>
<dbReference type="Gene3D" id="1.10.340.30">
    <property type="entry name" value="Hypothetical protein, domain 2"/>
    <property type="match status" value="1"/>
</dbReference>
<evidence type="ECO:0000256" key="4">
    <source>
        <dbReference type="ARBA" id="ARBA00022801"/>
    </source>
</evidence>
<dbReference type="GO" id="GO:0006285">
    <property type="term" value="P:base-excision repair, AP site formation"/>
    <property type="evidence" value="ECO:0007669"/>
    <property type="project" value="TreeGrafter"/>
</dbReference>
<dbReference type="GO" id="GO:0006289">
    <property type="term" value="P:nucleotide-excision repair"/>
    <property type="evidence" value="ECO:0007669"/>
    <property type="project" value="InterPro"/>
</dbReference>
<dbReference type="SUPFAM" id="SSF55945">
    <property type="entry name" value="TATA-box binding protein-like"/>
    <property type="match status" value="1"/>
</dbReference>
<dbReference type="Pfam" id="PF00730">
    <property type="entry name" value="HhH-GPD"/>
    <property type="match status" value="1"/>
</dbReference>
<dbReference type="CDD" id="cd00056">
    <property type="entry name" value="ENDO3c"/>
    <property type="match status" value="1"/>
</dbReference>
<dbReference type="PANTHER" id="PTHR10242:SF2">
    <property type="entry name" value="N-GLYCOSYLASE_DNA LYASE"/>
    <property type="match status" value="1"/>
</dbReference>
<feature type="region of interest" description="Disordered" evidence="10">
    <location>
        <begin position="310"/>
        <end position="333"/>
    </location>
</feature>
<dbReference type="SMART" id="SM00478">
    <property type="entry name" value="ENDO3c"/>
    <property type="match status" value="1"/>
</dbReference>
<dbReference type="PANTHER" id="PTHR10242">
    <property type="entry name" value="8-OXOGUANINE DNA GLYCOSYLASE"/>
    <property type="match status" value="1"/>
</dbReference>
<sequence>MSSGWKSIVCKQTDLYLEAVLQCGQAFGWRKNEEGTWFGVLKDHVFLLKQSESSLLYKTLPSTQIYSDSEEVLLDYFRLREDMSSCYEQWSERDERFRDTHQIITGIRILRQDPVECIFSFICSSANNTLRISQLVLKLAQHFGKEIALFEDVPCHSFPRIEDLSRKGVREKLVSLGFGYRSRYIYETAIKLRDEYSRDWLVSLREIPYKDAVESLLQFPGIGRKVADCVCLMSLDKLEAVPMDTHAIQIANRDYGLKLNSKSISKTDHQKAGNYFRDLYGDRAGWAQTILFVRELKVVNKLYQDVSSSASKTKRRRYKQDNTSSDEKKVKLA</sequence>
<dbReference type="InterPro" id="IPR023170">
    <property type="entry name" value="HhH_base_excis_C"/>
</dbReference>
<comment type="catalytic activity">
    <reaction evidence="9">
        <text>2'-deoxyribonucleotide-(2'-deoxyribose 5'-phosphate)-2'-deoxyribonucleotide-DNA = a 3'-end 2'-deoxyribonucleotide-(2,3-dehydro-2,3-deoxyribose 5'-phosphate)-DNA + a 5'-end 5'-phospho-2'-deoxyribonucleoside-DNA + H(+)</text>
        <dbReference type="Rhea" id="RHEA:66592"/>
        <dbReference type="Rhea" id="RHEA-COMP:13180"/>
        <dbReference type="Rhea" id="RHEA-COMP:16897"/>
        <dbReference type="Rhea" id="RHEA-COMP:17067"/>
        <dbReference type="ChEBI" id="CHEBI:15378"/>
        <dbReference type="ChEBI" id="CHEBI:136412"/>
        <dbReference type="ChEBI" id="CHEBI:157695"/>
        <dbReference type="ChEBI" id="CHEBI:167181"/>
        <dbReference type="EC" id="4.2.99.18"/>
    </reaction>
</comment>
<dbReference type="GO" id="GO:0034039">
    <property type="term" value="F:8-oxo-7,8-dihydroguanine DNA N-glycosylase activity"/>
    <property type="evidence" value="ECO:0007669"/>
    <property type="project" value="TreeGrafter"/>
</dbReference>
<keyword evidence="5" id="KW-0234">DNA repair</keyword>
<dbReference type="Gene3D" id="1.10.1670.10">
    <property type="entry name" value="Helix-hairpin-Helix base-excision DNA repair enzymes (C-terminal)"/>
    <property type="match status" value="1"/>
</dbReference>
<evidence type="ECO:0000256" key="6">
    <source>
        <dbReference type="ARBA" id="ARBA00023239"/>
    </source>
</evidence>
<evidence type="ECO:0000256" key="9">
    <source>
        <dbReference type="ARBA" id="ARBA00044632"/>
    </source>
</evidence>
<keyword evidence="4" id="KW-0378">Hydrolase</keyword>
<name>A0AAV7K0J1_9METZ</name>
<dbReference type="GO" id="GO:0003684">
    <property type="term" value="F:damaged DNA binding"/>
    <property type="evidence" value="ECO:0007669"/>
    <property type="project" value="InterPro"/>
</dbReference>
<keyword evidence="7" id="KW-0511">Multifunctional enzyme</keyword>